<sequence>MRLPPVVALTPDECAAWLAPSFQHYLTGEPASGMA</sequence>
<dbReference type="Proteomes" id="UP001597083">
    <property type="component" value="Unassembled WGS sequence"/>
</dbReference>
<protein>
    <recommendedName>
        <fullName evidence="3">GNAT family N-acetyltransferase</fullName>
    </recommendedName>
</protein>
<gene>
    <name evidence="1" type="ORF">ACFQ07_00085</name>
</gene>
<evidence type="ECO:0000313" key="2">
    <source>
        <dbReference type="Proteomes" id="UP001597083"/>
    </source>
</evidence>
<keyword evidence="2" id="KW-1185">Reference proteome</keyword>
<reference evidence="2" key="1">
    <citation type="journal article" date="2019" name="Int. J. Syst. Evol. Microbiol.">
        <title>The Global Catalogue of Microorganisms (GCM) 10K type strain sequencing project: providing services to taxonomists for standard genome sequencing and annotation.</title>
        <authorList>
            <consortium name="The Broad Institute Genomics Platform"/>
            <consortium name="The Broad Institute Genome Sequencing Center for Infectious Disease"/>
            <person name="Wu L."/>
            <person name="Ma J."/>
        </authorList>
    </citation>
    <scope>NUCLEOTIDE SEQUENCE [LARGE SCALE GENOMIC DNA]</scope>
    <source>
        <strain evidence="2">JCM 31696</strain>
    </source>
</reference>
<dbReference type="EMBL" id="JBHTIR010000010">
    <property type="protein sequence ID" value="MFD0850639.1"/>
    <property type="molecule type" value="Genomic_DNA"/>
</dbReference>
<accession>A0ABW3CAH1</accession>
<proteinExistence type="predicted"/>
<evidence type="ECO:0008006" key="3">
    <source>
        <dbReference type="Google" id="ProtNLM"/>
    </source>
</evidence>
<organism evidence="1 2">
    <name type="scientific">Actinomadura adrarensis</name>
    <dbReference type="NCBI Taxonomy" id="1819600"/>
    <lineage>
        <taxon>Bacteria</taxon>
        <taxon>Bacillati</taxon>
        <taxon>Actinomycetota</taxon>
        <taxon>Actinomycetes</taxon>
        <taxon>Streptosporangiales</taxon>
        <taxon>Thermomonosporaceae</taxon>
        <taxon>Actinomadura</taxon>
    </lineage>
</organism>
<comment type="caution">
    <text evidence="1">The sequence shown here is derived from an EMBL/GenBank/DDBJ whole genome shotgun (WGS) entry which is preliminary data.</text>
</comment>
<name>A0ABW3CAH1_9ACTN</name>
<evidence type="ECO:0000313" key="1">
    <source>
        <dbReference type="EMBL" id="MFD0850639.1"/>
    </source>
</evidence>